<keyword evidence="18" id="KW-1185">Reference proteome</keyword>
<dbReference type="Proteomes" id="UP001630127">
    <property type="component" value="Unassembled WGS sequence"/>
</dbReference>
<dbReference type="EMBL" id="JBJUIK010000012">
    <property type="protein sequence ID" value="KAL3509938.1"/>
    <property type="molecule type" value="Genomic_DNA"/>
</dbReference>
<keyword evidence="8" id="KW-0862">Zinc</keyword>
<dbReference type="Gene3D" id="3.30.40.10">
    <property type="entry name" value="Zinc/RING finger domain, C3HC4 (zinc finger)"/>
    <property type="match status" value="1"/>
</dbReference>
<sequence>MEESSNGAVVPAVKGETRDKMAVIVAEVGEEKEKTGEEGDLDKEMLCPICMQIIKDAFLTSCGHSFCYMCVVTHLQNKSDCPCCSNFLTPSQLYPNFLLDKLLKKRSAVQISKTASPAEQFRQSLQQGCDVSIKELDTLLTLLAEKKRKLEQEEAERNMQILLDFLHILRKQKVDELNEIQNDLQYIKEDINAVERHRIELYRARDRFSSKLQILSDDRLGMRSRSSSIDRTSSGLVSSSRSAHAGTTGSFQNKKGDSKAQFNSLAHQRKNASLGGLNTQPMNQSGLAVVRKKRVHAQFNDLQECYLQKRRQLANQLFNQEGKDYTIVHREGYSAGLADFQSVLSTFTRYSRLRVIAELRHGDLFHSANIVSSIEFDRDDELFATAGVSRRIKVFDFSSIINEPADVHCPVVEMSTRSKLSCLSWNKSTKNHIASSDYDGIVTVWDVTTRQSIMEYEEHEKRAWSVDFSRTEPSMLVSGSDDCKVKVWCTKQEASVLNIDMKANICCVKYNPGSSVHIAVGSADHHIHYYDLRNTSNPLHIFSGHKKAVSYVKFLSNNELASASTDSTLRLWDVKENLPVRTLKGHTNEKNFVGLTVNNEFIACGSETNEVFVYHKAIARPVTWHKFGSPDMDDADEDAGSYFISAVCWKSDSPTMLAANSQGTIKVLLLAA</sequence>
<feature type="compositionally biased region" description="Low complexity" evidence="15">
    <location>
        <begin position="223"/>
        <end position="242"/>
    </location>
</feature>
<evidence type="ECO:0000256" key="14">
    <source>
        <dbReference type="SAM" id="Coils"/>
    </source>
</evidence>
<evidence type="ECO:0000313" key="17">
    <source>
        <dbReference type="EMBL" id="KAL3509938.1"/>
    </source>
</evidence>
<keyword evidence="9 14" id="KW-0175">Coiled coil</keyword>
<dbReference type="Pfam" id="PF13923">
    <property type="entry name" value="zf-C3HC4_2"/>
    <property type="match status" value="1"/>
</dbReference>
<dbReference type="PROSITE" id="PS50294">
    <property type="entry name" value="WD_REPEATS_REGION"/>
    <property type="match status" value="1"/>
</dbReference>
<feature type="repeat" description="WD" evidence="13">
    <location>
        <begin position="456"/>
        <end position="488"/>
    </location>
</feature>
<keyword evidence="10" id="KW-0539">Nucleus</keyword>
<dbReference type="GO" id="GO:0008270">
    <property type="term" value="F:zinc ion binding"/>
    <property type="evidence" value="ECO:0007669"/>
    <property type="project" value="UniProtKB-KW"/>
</dbReference>
<evidence type="ECO:0000256" key="3">
    <source>
        <dbReference type="ARBA" id="ARBA00022679"/>
    </source>
</evidence>
<proteinExistence type="predicted"/>
<dbReference type="GO" id="GO:0016740">
    <property type="term" value="F:transferase activity"/>
    <property type="evidence" value="ECO:0007669"/>
    <property type="project" value="UniProtKB-KW"/>
</dbReference>
<keyword evidence="6 12" id="KW-0863">Zinc-finger</keyword>
<dbReference type="SUPFAM" id="SSF57850">
    <property type="entry name" value="RING/U-box"/>
    <property type="match status" value="1"/>
</dbReference>
<gene>
    <name evidence="17" type="ORF">ACH5RR_029339</name>
</gene>
<keyword evidence="5" id="KW-0677">Repeat</keyword>
<evidence type="ECO:0000256" key="2">
    <source>
        <dbReference type="ARBA" id="ARBA00022574"/>
    </source>
</evidence>
<evidence type="ECO:0000259" key="16">
    <source>
        <dbReference type="PROSITE" id="PS50089"/>
    </source>
</evidence>
<dbReference type="SMART" id="SM00320">
    <property type="entry name" value="WD40"/>
    <property type="match status" value="6"/>
</dbReference>
<dbReference type="InterPro" id="IPR017907">
    <property type="entry name" value="Znf_RING_CS"/>
</dbReference>
<dbReference type="InterPro" id="IPR001680">
    <property type="entry name" value="WD40_rpt"/>
</dbReference>
<keyword evidence="3" id="KW-0808">Transferase</keyword>
<dbReference type="GO" id="GO:0009585">
    <property type="term" value="P:red, far-red light phototransduction"/>
    <property type="evidence" value="ECO:0007669"/>
    <property type="project" value="UniProtKB-KW"/>
</dbReference>
<dbReference type="PROSITE" id="PS50089">
    <property type="entry name" value="ZF_RING_2"/>
    <property type="match status" value="1"/>
</dbReference>
<dbReference type="CDD" id="cd16504">
    <property type="entry name" value="RING-HC_COP1"/>
    <property type="match status" value="1"/>
</dbReference>
<evidence type="ECO:0000313" key="18">
    <source>
        <dbReference type="Proteomes" id="UP001630127"/>
    </source>
</evidence>
<dbReference type="FunFam" id="2.130.10.10:FF:000090">
    <property type="entry name" value="E3 ubiquitin-protein ligase RFWD2 isoform X1"/>
    <property type="match status" value="1"/>
</dbReference>
<keyword evidence="4" id="KW-0479">Metal-binding</keyword>
<evidence type="ECO:0000256" key="6">
    <source>
        <dbReference type="ARBA" id="ARBA00022771"/>
    </source>
</evidence>
<dbReference type="PROSITE" id="PS00518">
    <property type="entry name" value="ZF_RING_1"/>
    <property type="match status" value="1"/>
</dbReference>
<dbReference type="InterPro" id="IPR042755">
    <property type="entry name" value="COP1"/>
</dbReference>
<evidence type="ECO:0000256" key="12">
    <source>
        <dbReference type="PROSITE-ProRule" id="PRU00175"/>
    </source>
</evidence>
<accession>A0ABD2YRF9</accession>
<dbReference type="Gene3D" id="2.130.10.10">
    <property type="entry name" value="YVTN repeat-like/Quinoprotein amine dehydrogenase"/>
    <property type="match status" value="1"/>
</dbReference>
<dbReference type="PANTHER" id="PTHR44080">
    <property type="entry name" value="E3 UBIQUITIN-PROTEIN LIGASE COP1"/>
    <property type="match status" value="1"/>
</dbReference>
<evidence type="ECO:0000256" key="13">
    <source>
        <dbReference type="PROSITE-ProRule" id="PRU00221"/>
    </source>
</evidence>
<dbReference type="SMART" id="SM00184">
    <property type="entry name" value="RING"/>
    <property type="match status" value="1"/>
</dbReference>
<dbReference type="SUPFAM" id="SSF50978">
    <property type="entry name" value="WD40 repeat-like"/>
    <property type="match status" value="1"/>
</dbReference>
<organism evidence="17 18">
    <name type="scientific">Cinchona calisaya</name>
    <dbReference type="NCBI Taxonomy" id="153742"/>
    <lineage>
        <taxon>Eukaryota</taxon>
        <taxon>Viridiplantae</taxon>
        <taxon>Streptophyta</taxon>
        <taxon>Embryophyta</taxon>
        <taxon>Tracheophyta</taxon>
        <taxon>Spermatophyta</taxon>
        <taxon>Magnoliopsida</taxon>
        <taxon>eudicotyledons</taxon>
        <taxon>Gunneridae</taxon>
        <taxon>Pentapetalae</taxon>
        <taxon>asterids</taxon>
        <taxon>lamiids</taxon>
        <taxon>Gentianales</taxon>
        <taxon>Rubiaceae</taxon>
        <taxon>Cinchonoideae</taxon>
        <taxon>Cinchoneae</taxon>
        <taxon>Cinchona</taxon>
    </lineage>
</organism>
<dbReference type="Pfam" id="PF00400">
    <property type="entry name" value="WD40"/>
    <property type="match status" value="4"/>
</dbReference>
<keyword evidence="2 13" id="KW-0853">WD repeat</keyword>
<feature type="coiled-coil region" evidence="14">
    <location>
        <begin position="133"/>
        <end position="197"/>
    </location>
</feature>
<feature type="repeat" description="WD" evidence="13">
    <location>
        <begin position="413"/>
        <end position="455"/>
    </location>
</feature>
<evidence type="ECO:0000256" key="15">
    <source>
        <dbReference type="SAM" id="MobiDB-lite"/>
    </source>
</evidence>
<dbReference type="PROSITE" id="PS00678">
    <property type="entry name" value="WD_REPEATS_1"/>
    <property type="match status" value="2"/>
</dbReference>
<keyword evidence="7" id="KW-0833">Ubl conjugation pathway</keyword>
<evidence type="ECO:0000256" key="7">
    <source>
        <dbReference type="ARBA" id="ARBA00022786"/>
    </source>
</evidence>
<evidence type="ECO:0000256" key="5">
    <source>
        <dbReference type="ARBA" id="ARBA00022737"/>
    </source>
</evidence>
<dbReference type="InterPro" id="IPR036322">
    <property type="entry name" value="WD40_repeat_dom_sf"/>
</dbReference>
<dbReference type="AlphaFoldDB" id="A0ABD2YRF9"/>
<feature type="region of interest" description="Disordered" evidence="15">
    <location>
        <begin position="223"/>
        <end position="262"/>
    </location>
</feature>
<dbReference type="InterPro" id="IPR020472">
    <property type="entry name" value="WD40_PAC1"/>
</dbReference>
<evidence type="ECO:0000256" key="10">
    <source>
        <dbReference type="ARBA" id="ARBA00023242"/>
    </source>
</evidence>
<dbReference type="InterPro" id="IPR013083">
    <property type="entry name" value="Znf_RING/FYVE/PHD"/>
</dbReference>
<evidence type="ECO:0000256" key="11">
    <source>
        <dbReference type="ARBA" id="ARBA00084091"/>
    </source>
</evidence>
<reference evidence="17 18" key="1">
    <citation type="submission" date="2024-11" db="EMBL/GenBank/DDBJ databases">
        <title>A near-complete genome assembly of Cinchona calisaya.</title>
        <authorList>
            <person name="Lian D.C."/>
            <person name="Zhao X.W."/>
            <person name="Wei L."/>
        </authorList>
    </citation>
    <scope>NUCLEOTIDE SEQUENCE [LARGE SCALE GENOMIC DNA]</scope>
    <source>
        <tissue evidence="17">Nenye</tissue>
    </source>
</reference>
<dbReference type="PANTHER" id="PTHR44080:SF1">
    <property type="entry name" value="E3 UBIQUITIN-PROTEIN LIGASE COP1"/>
    <property type="match status" value="1"/>
</dbReference>
<protein>
    <recommendedName>
        <fullName evidence="16">RING-type domain-containing protein</fullName>
    </recommendedName>
</protein>
<dbReference type="PRINTS" id="PR00320">
    <property type="entry name" value="GPROTEINBRPT"/>
</dbReference>
<dbReference type="InterPro" id="IPR001841">
    <property type="entry name" value="Znf_RING"/>
</dbReference>
<feature type="repeat" description="WD" evidence="13">
    <location>
        <begin position="542"/>
        <end position="582"/>
    </location>
</feature>
<name>A0ABD2YRF9_9GENT</name>
<dbReference type="GO" id="GO:0042802">
    <property type="term" value="F:identical protein binding"/>
    <property type="evidence" value="ECO:0007669"/>
    <property type="project" value="UniProtKB-ARBA"/>
</dbReference>
<comment type="caution">
    <text evidence="17">The sequence shown here is derived from an EMBL/GenBank/DDBJ whole genome shotgun (WGS) entry which is preliminary data.</text>
</comment>
<keyword evidence="11" id="KW-0607">Phytochrome signaling pathway</keyword>
<dbReference type="InterPro" id="IPR019775">
    <property type="entry name" value="WD40_repeat_CS"/>
</dbReference>
<comment type="subcellular location">
    <subcellularLocation>
        <location evidence="1">Nucleus</location>
    </subcellularLocation>
</comment>
<evidence type="ECO:0000256" key="9">
    <source>
        <dbReference type="ARBA" id="ARBA00023054"/>
    </source>
</evidence>
<evidence type="ECO:0000256" key="4">
    <source>
        <dbReference type="ARBA" id="ARBA00022723"/>
    </source>
</evidence>
<dbReference type="GO" id="GO:0005634">
    <property type="term" value="C:nucleus"/>
    <property type="evidence" value="ECO:0007669"/>
    <property type="project" value="UniProtKB-SubCell"/>
</dbReference>
<feature type="domain" description="RING-type" evidence="16">
    <location>
        <begin position="47"/>
        <end position="85"/>
    </location>
</feature>
<evidence type="ECO:0000256" key="1">
    <source>
        <dbReference type="ARBA" id="ARBA00004123"/>
    </source>
</evidence>
<dbReference type="PROSITE" id="PS50082">
    <property type="entry name" value="WD_REPEATS_2"/>
    <property type="match status" value="3"/>
</dbReference>
<dbReference type="InterPro" id="IPR015943">
    <property type="entry name" value="WD40/YVTN_repeat-like_dom_sf"/>
</dbReference>
<evidence type="ECO:0000256" key="8">
    <source>
        <dbReference type="ARBA" id="ARBA00022833"/>
    </source>
</evidence>